<dbReference type="Gene3D" id="3.30.420.10">
    <property type="entry name" value="Ribonuclease H-like superfamily/Ribonuclease H"/>
    <property type="match status" value="1"/>
</dbReference>
<dbReference type="AlphaFoldDB" id="A0A9D4RMB2"/>
<sequence length="77" mass="8729">MDAVRCFIGKNQNTWDKNIQQIAGALRASVNRSTGFTANMLMLGREVNTPAQLMLPHVPCIYDNKEEYVSKLMQDIQ</sequence>
<comment type="caution">
    <text evidence="1">The sequence shown here is derived from an EMBL/GenBank/DDBJ whole genome shotgun (WGS) entry which is preliminary data.</text>
</comment>
<evidence type="ECO:0000313" key="2">
    <source>
        <dbReference type="Proteomes" id="UP000828390"/>
    </source>
</evidence>
<keyword evidence="2" id="KW-1185">Reference proteome</keyword>
<protein>
    <submittedName>
        <fullName evidence="1">Uncharacterized protein</fullName>
    </submittedName>
</protein>
<dbReference type="GO" id="GO:0003676">
    <property type="term" value="F:nucleic acid binding"/>
    <property type="evidence" value="ECO:0007669"/>
    <property type="project" value="InterPro"/>
</dbReference>
<dbReference type="EMBL" id="JAIWYP010000002">
    <property type="protein sequence ID" value="KAH3871577.1"/>
    <property type="molecule type" value="Genomic_DNA"/>
</dbReference>
<name>A0A9D4RMB2_DREPO</name>
<accession>A0A9D4RMB2</accession>
<organism evidence="1 2">
    <name type="scientific">Dreissena polymorpha</name>
    <name type="common">Zebra mussel</name>
    <name type="synonym">Mytilus polymorpha</name>
    <dbReference type="NCBI Taxonomy" id="45954"/>
    <lineage>
        <taxon>Eukaryota</taxon>
        <taxon>Metazoa</taxon>
        <taxon>Spiralia</taxon>
        <taxon>Lophotrochozoa</taxon>
        <taxon>Mollusca</taxon>
        <taxon>Bivalvia</taxon>
        <taxon>Autobranchia</taxon>
        <taxon>Heteroconchia</taxon>
        <taxon>Euheterodonta</taxon>
        <taxon>Imparidentia</taxon>
        <taxon>Neoheterodontei</taxon>
        <taxon>Myida</taxon>
        <taxon>Dreissenoidea</taxon>
        <taxon>Dreissenidae</taxon>
        <taxon>Dreissena</taxon>
    </lineage>
</organism>
<proteinExistence type="predicted"/>
<dbReference type="InterPro" id="IPR036397">
    <property type="entry name" value="RNaseH_sf"/>
</dbReference>
<reference evidence="1" key="2">
    <citation type="submission" date="2020-11" db="EMBL/GenBank/DDBJ databases">
        <authorList>
            <person name="McCartney M.A."/>
            <person name="Auch B."/>
            <person name="Kono T."/>
            <person name="Mallez S."/>
            <person name="Becker A."/>
            <person name="Gohl D.M."/>
            <person name="Silverstein K.A.T."/>
            <person name="Koren S."/>
            <person name="Bechman K.B."/>
            <person name="Herman A."/>
            <person name="Abrahante J.E."/>
            <person name="Garbe J."/>
        </authorList>
    </citation>
    <scope>NUCLEOTIDE SEQUENCE</scope>
    <source>
        <strain evidence="1">Duluth1</strain>
        <tissue evidence="1">Whole animal</tissue>
    </source>
</reference>
<reference evidence="1" key="1">
    <citation type="journal article" date="2019" name="bioRxiv">
        <title>The Genome of the Zebra Mussel, Dreissena polymorpha: A Resource for Invasive Species Research.</title>
        <authorList>
            <person name="McCartney M.A."/>
            <person name="Auch B."/>
            <person name="Kono T."/>
            <person name="Mallez S."/>
            <person name="Zhang Y."/>
            <person name="Obille A."/>
            <person name="Becker A."/>
            <person name="Abrahante J.E."/>
            <person name="Garbe J."/>
            <person name="Badalamenti J.P."/>
            <person name="Herman A."/>
            <person name="Mangelson H."/>
            <person name="Liachko I."/>
            <person name="Sullivan S."/>
            <person name="Sone E.D."/>
            <person name="Koren S."/>
            <person name="Silverstein K.A.T."/>
            <person name="Beckman K.B."/>
            <person name="Gohl D.M."/>
        </authorList>
    </citation>
    <scope>NUCLEOTIDE SEQUENCE</scope>
    <source>
        <strain evidence="1">Duluth1</strain>
        <tissue evidence="1">Whole animal</tissue>
    </source>
</reference>
<evidence type="ECO:0000313" key="1">
    <source>
        <dbReference type="EMBL" id="KAH3871577.1"/>
    </source>
</evidence>
<dbReference type="Proteomes" id="UP000828390">
    <property type="component" value="Unassembled WGS sequence"/>
</dbReference>
<gene>
    <name evidence="1" type="ORF">DPMN_034782</name>
</gene>